<dbReference type="EC" id="4.98.1.1" evidence="7 8"/>
<evidence type="ECO:0000256" key="2">
    <source>
        <dbReference type="ARBA" id="ARBA00023004"/>
    </source>
</evidence>
<keyword evidence="7 8" id="KW-0963">Cytoplasm</keyword>
<keyword evidence="4 7" id="KW-0456">Lyase</keyword>
<evidence type="ECO:0000256" key="4">
    <source>
        <dbReference type="ARBA" id="ARBA00023239"/>
    </source>
</evidence>
<dbReference type="HAMAP" id="MF_00323">
    <property type="entry name" value="Ferrochelatase"/>
    <property type="match status" value="1"/>
</dbReference>
<dbReference type="InterPro" id="IPR001015">
    <property type="entry name" value="Ferrochelatase"/>
</dbReference>
<name>A0A933LQE3_UNCTE</name>
<dbReference type="AlphaFoldDB" id="A0A933LQE3"/>
<dbReference type="GO" id="GO:0004325">
    <property type="term" value="F:ferrochelatase activity"/>
    <property type="evidence" value="ECO:0007669"/>
    <property type="project" value="UniProtKB-UniRule"/>
</dbReference>
<dbReference type="GO" id="GO:0046872">
    <property type="term" value="F:metal ion binding"/>
    <property type="evidence" value="ECO:0007669"/>
    <property type="project" value="UniProtKB-KW"/>
</dbReference>
<comment type="similarity">
    <text evidence="1 7 8">Belongs to the ferrochelatase family.</text>
</comment>
<keyword evidence="7" id="KW-0479">Metal-binding</keyword>
<dbReference type="GO" id="GO:0006783">
    <property type="term" value="P:heme biosynthetic process"/>
    <property type="evidence" value="ECO:0007669"/>
    <property type="project" value="UniProtKB-UniRule"/>
</dbReference>
<protein>
    <recommendedName>
        <fullName evidence="7 8">Ferrochelatase</fullName>
        <ecNumber evidence="7 8">4.98.1.1</ecNumber>
    </recommendedName>
    <alternativeName>
        <fullName evidence="7">Heme synthase</fullName>
    </alternativeName>
    <alternativeName>
        <fullName evidence="7">Protoheme ferro-lyase</fullName>
    </alternativeName>
</protein>
<evidence type="ECO:0000256" key="6">
    <source>
        <dbReference type="ARBA" id="ARBA00024536"/>
    </source>
</evidence>
<dbReference type="InterPro" id="IPR019772">
    <property type="entry name" value="Ferrochelatase_AS"/>
</dbReference>
<dbReference type="InterPro" id="IPR033659">
    <property type="entry name" value="Ferrochelatase_N"/>
</dbReference>
<dbReference type="GO" id="GO:0005737">
    <property type="term" value="C:cytoplasm"/>
    <property type="evidence" value="ECO:0007669"/>
    <property type="project" value="UniProtKB-SubCell"/>
</dbReference>
<keyword evidence="5 7" id="KW-0627">Porphyrin biosynthesis</keyword>
<dbReference type="Proteomes" id="UP000772181">
    <property type="component" value="Unassembled WGS sequence"/>
</dbReference>
<keyword evidence="2 7" id="KW-0408">Iron</keyword>
<gene>
    <name evidence="7 9" type="primary">hemH</name>
    <name evidence="9" type="ORF">HY730_02510</name>
</gene>
<keyword evidence="3 7" id="KW-0350">Heme biosynthesis</keyword>
<evidence type="ECO:0000313" key="9">
    <source>
        <dbReference type="EMBL" id="MBI4595231.1"/>
    </source>
</evidence>
<feature type="binding site" evidence="7">
    <location>
        <position position="178"/>
    </location>
    <ligand>
        <name>Fe(2+)</name>
        <dbReference type="ChEBI" id="CHEBI:29033"/>
    </ligand>
</feature>
<organism evidence="9 10">
    <name type="scientific">Tectimicrobiota bacterium</name>
    <dbReference type="NCBI Taxonomy" id="2528274"/>
    <lineage>
        <taxon>Bacteria</taxon>
        <taxon>Pseudomonadati</taxon>
        <taxon>Nitrospinota/Tectimicrobiota group</taxon>
        <taxon>Candidatus Tectimicrobiota</taxon>
    </lineage>
</organism>
<accession>A0A933LQE3</accession>
<dbReference type="PANTHER" id="PTHR11108">
    <property type="entry name" value="FERROCHELATASE"/>
    <property type="match status" value="1"/>
</dbReference>
<dbReference type="EMBL" id="JACQWF010000118">
    <property type="protein sequence ID" value="MBI4595231.1"/>
    <property type="molecule type" value="Genomic_DNA"/>
</dbReference>
<evidence type="ECO:0000256" key="5">
    <source>
        <dbReference type="ARBA" id="ARBA00023244"/>
    </source>
</evidence>
<dbReference type="PROSITE" id="PS00534">
    <property type="entry name" value="FERROCHELATASE"/>
    <property type="match status" value="1"/>
</dbReference>
<dbReference type="InterPro" id="IPR033644">
    <property type="entry name" value="Ferrochelatase_C"/>
</dbReference>
<sequence length="304" mass="34277">MEIINPIGVMLIALGGPESLEEVSSFMTAFLERPIPSQLLDAVTARYRLIGGKSPLPALVRAQAEKLGRELGDRFLAMAGFRHGYPSIEKTFAELARIGIPKLIALPMSPYYSTVTTGAYRKALKDAESLSPETEVVFIDSWHDHPSFIKAWTEQLRQDLNHFPCDRQSRVQVIFSAHSIPMKYIQAGDPYQKQIAETVNRIVDCLELKFWHLAYQSKGVRSMESWLGPEVEQVLDEIEAAGFKDVLQVPIGFTCDHLETLYDIEIVHRKYAEQKGLNFHRAESLNVSPIFIKALADIVKAHLQ</sequence>
<dbReference type="CDD" id="cd00419">
    <property type="entry name" value="Ferrochelatase_C"/>
    <property type="match status" value="1"/>
</dbReference>
<evidence type="ECO:0000256" key="8">
    <source>
        <dbReference type="RuleBase" id="RU000607"/>
    </source>
</evidence>
<evidence type="ECO:0000256" key="3">
    <source>
        <dbReference type="ARBA" id="ARBA00023133"/>
    </source>
</evidence>
<evidence type="ECO:0000313" key="10">
    <source>
        <dbReference type="Proteomes" id="UP000772181"/>
    </source>
</evidence>
<comment type="subcellular location">
    <subcellularLocation>
        <location evidence="7 8">Cytoplasm</location>
    </subcellularLocation>
</comment>
<dbReference type="PANTHER" id="PTHR11108:SF1">
    <property type="entry name" value="FERROCHELATASE, MITOCHONDRIAL"/>
    <property type="match status" value="1"/>
</dbReference>
<reference evidence="9" key="1">
    <citation type="submission" date="2020-07" db="EMBL/GenBank/DDBJ databases">
        <title>Huge and variable diversity of episymbiotic CPR bacteria and DPANN archaea in groundwater ecosystems.</title>
        <authorList>
            <person name="He C.Y."/>
            <person name="Keren R."/>
            <person name="Whittaker M."/>
            <person name="Farag I.F."/>
            <person name="Doudna J."/>
            <person name="Cate J.H.D."/>
            <person name="Banfield J.F."/>
        </authorList>
    </citation>
    <scope>NUCLEOTIDE SEQUENCE</scope>
    <source>
        <strain evidence="9">NC_groundwater_1482_Ag_S-0.65um_47_24</strain>
    </source>
</reference>
<dbReference type="Gene3D" id="3.40.50.1400">
    <property type="match status" value="2"/>
</dbReference>
<comment type="pathway">
    <text evidence="7 8">Porphyrin-containing compound metabolism; protoheme biosynthesis; protoheme from protoporphyrin-IX: step 1/1.</text>
</comment>
<dbReference type="Pfam" id="PF00762">
    <property type="entry name" value="Ferrochelatase"/>
    <property type="match status" value="1"/>
</dbReference>
<dbReference type="CDD" id="cd03411">
    <property type="entry name" value="Ferrochelatase_N"/>
    <property type="match status" value="1"/>
</dbReference>
<feature type="binding site" evidence="7">
    <location>
        <position position="259"/>
    </location>
    <ligand>
        <name>Fe(2+)</name>
        <dbReference type="ChEBI" id="CHEBI:29033"/>
    </ligand>
</feature>
<comment type="catalytic activity">
    <reaction evidence="7 8">
        <text>heme b + 2 H(+) = protoporphyrin IX + Fe(2+)</text>
        <dbReference type="Rhea" id="RHEA:22584"/>
        <dbReference type="ChEBI" id="CHEBI:15378"/>
        <dbReference type="ChEBI" id="CHEBI:29033"/>
        <dbReference type="ChEBI" id="CHEBI:57306"/>
        <dbReference type="ChEBI" id="CHEBI:60344"/>
        <dbReference type="EC" id="4.98.1.1"/>
    </reaction>
</comment>
<evidence type="ECO:0000256" key="7">
    <source>
        <dbReference type="HAMAP-Rule" id="MF_00323"/>
    </source>
</evidence>
<evidence type="ECO:0000256" key="1">
    <source>
        <dbReference type="ARBA" id="ARBA00007718"/>
    </source>
</evidence>
<comment type="catalytic activity">
    <reaction evidence="6">
        <text>Fe-coproporphyrin III + 2 H(+) = coproporphyrin III + Fe(2+)</text>
        <dbReference type="Rhea" id="RHEA:49572"/>
        <dbReference type="ChEBI" id="CHEBI:15378"/>
        <dbReference type="ChEBI" id="CHEBI:29033"/>
        <dbReference type="ChEBI" id="CHEBI:68438"/>
        <dbReference type="ChEBI" id="CHEBI:131725"/>
        <dbReference type="EC" id="4.99.1.9"/>
    </reaction>
    <physiologicalReaction direction="right-to-left" evidence="6">
        <dbReference type="Rhea" id="RHEA:49574"/>
    </physiologicalReaction>
</comment>
<comment type="function">
    <text evidence="7 8">Catalyzes the ferrous insertion into protoporphyrin IX.</text>
</comment>
<dbReference type="NCBIfam" id="TIGR00109">
    <property type="entry name" value="hemH"/>
    <property type="match status" value="1"/>
</dbReference>
<comment type="caution">
    <text evidence="9">The sequence shown here is derived from an EMBL/GenBank/DDBJ whole genome shotgun (WGS) entry which is preliminary data.</text>
</comment>
<proteinExistence type="inferred from homology"/>
<dbReference type="SUPFAM" id="SSF53800">
    <property type="entry name" value="Chelatase"/>
    <property type="match status" value="1"/>
</dbReference>